<keyword evidence="1" id="KW-0472">Membrane</keyword>
<keyword evidence="3" id="KW-1185">Reference proteome</keyword>
<keyword evidence="1" id="KW-1133">Transmembrane helix</keyword>
<protein>
    <recommendedName>
        <fullName evidence="4">Sugar transporter</fullName>
    </recommendedName>
</protein>
<name>A0A073IDY8_9RHOB</name>
<reference evidence="2 3" key="1">
    <citation type="submission" date="2014-01" db="EMBL/GenBank/DDBJ databases">
        <title>Sulfitobacter donghicola JCM 14565 Genome Sequencing.</title>
        <authorList>
            <person name="Lai Q."/>
            <person name="Hong Z."/>
        </authorList>
    </citation>
    <scope>NUCLEOTIDE SEQUENCE [LARGE SCALE GENOMIC DNA]</scope>
    <source>
        <strain evidence="2 3">JCM 14565</strain>
    </source>
</reference>
<evidence type="ECO:0000313" key="2">
    <source>
        <dbReference type="EMBL" id="KEJ87721.1"/>
    </source>
</evidence>
<proteinExistence type="predicted"/>
<keyword evidence="1" id="KW-0812">Transmembrane</keyword>
<dbReference type="Proteomes" id="UP000027734">
    <property type="component" value="Unassembled WGS sequence"/>
</dbReference>
<evidence type="ECO:0008006" key="4">
    <source>
        <dbReference type="Google" id="ProtNLM"/>
    </source>
</evidence>
<gene>
    <name evidence="2" type="ORF">DSW25_05470</name>
</gene>
<dbReference type="PANTHER" id="PTHR32309">
    <property type="entry name" value="TYROSINE-PROTEIN KINASE"/>
    <property type="match status" value="1"/>
</dbReference>
<dbReference type="GO" id="GO:0004713">
    <property type="term" value="F:protein tyrosine kinase activity"/>
    <property type="evidence" value="ECO:0007669"/>
    <property type="project" value="TreeGrafter"/>
</dbReference>
<dbReference type="RefSeq" id="WP_025057592.1">
    <property type="nucleotide sequence ID" value="NZ_JAMC01000029.1"/>
</dbReference>
<sequence>MDQGVLPKSGVHEFIFKRTSKITKAPSKQSASAGPAVKRVPLGATAARPRKRHGWILFSFVLVVLVPLALTLLYLCFITSDQYVSKTGFAVRSEELSSAADLLGSLSSVSGTSSTDTDILNEFIHSQDMVERIMSKVDLVDVYTQPAFDPVFAFQPSGDIEDLVTYWQRMVELHYDQGTALIELRVHAFRPEDAQTIAKHIVEESSLLINRLSATARNNNTRYAQIDLDIALKRLRDARESLTKFRSKNQTINLEAAMQGQIGILNSLEEQLAISKVNLNLLLQDGLAEDDRRITSERRRIEVIGDLIKIERLQFGSVGENEGGTLNFSRLAGEFERLTVDLEYAQQTYLKAQAGLDTALAEADRQSRYLTPYTQPSLPQSSRYPNRAIFSLVTGFFLLLIWCIGVLIYYSVRDRR</sequence>
<dbReference type="EMBL" id="JAMC01000029">
    <property type="protein sequence ID" value="KEJ87721.1"/>
    <property type="molecule type" value="Genomic_DNA"/>
</dbReference>
<organism evidence="2 3">
    <name type="scientific">Sulfitobacter donghicola DSW-25 = KCTC 12864 = JCM 14565</name>
    <dbReference type="NCBI Taxonomy" id="1300350"/>
    <lineage>
        <taxon>Bacteria</taxon>
        <taxon>Pseudomonadati</taxon>
        <taxon>Pseudomonadota</taxon>
        <taxon>Alphaproteobacteria</taxon>
        <taxon>Rhodobacterales</taxon>
        <taxon>Roseobacteraceae</taxon>
        <taxon>Sulfitobacter</taxon>
    </lineage>
</organism>
<evidence type="ECO:0000313" key="3">
    <source>
        <dbReference type="Proteomes" id="UP000027734"/>
    </source>
</evidence>
<dbReference type="PANTHER" id="PTHR32309:SF13">
    <property type="entry name" value="FERRIC ENTEROBACTIN TRANSPORT PROTEIN FEPE"/>
    <property type="match status" value="1"/>
</dbReference>
<dbReference type="STRING" id="1300350.Z948_66"/>
<dbReference type="AlphaFoldDB" id="A0A073IDY8"/>
<feature type="transmembrane region" description="Helical" evidence="1">
    <location>
        <begin position="55"/>
        <end position="75"/>
    </location>
</feature>
<dbReference type="InterPro" id="IPR050445">
    <property type="entry name" value="Bact_polysacc_biosynth/exp"/>
</dbReference>
<dbReference type="GO" id="GO:0005886">
    <property type="term" value="C:plasma membrane"/>
    <property type="evidence" value="ECO:0007669"/>
    <property type="project" value="TreeGrafter"/>
</dbReference>
<comment type="caution">
    <text evidence="2">The sequence shown here is derived from an EMBL/GenBank/DDBJ whole genome shotgun (WGS) entry which is preliminary data.</text>
</comment>
<accession>A0A073IDY8</accession>
<evidence type="ECO:0000256" key="1">
    <source>
        <dbReference type="SAM" id="Phobius"/>
    </source>
</evidence>
<dbReference type="eggNOG" id="COG3524">
    <property type="taxonomic scope" value="Bacteria"/>
</dbReference>
<feature type="transmembrane region" description="Helical" evidence="1">
    <location>
        <begin position="388"/>
        <end position="410"/>
    </location>
</feature>